<reference evidence="1 2" key="1">
    <citation type="submission" date="2016-03" db="EMBL/GenBank/DDBJ databases">
        <title>Draft genome sequence of Paenibacillus glacialis DSM 22343.</title>
        <authorList>
            <person name="Shin S.-K."/>
            <person name="Yi H."/>
        </authorList>
    </citation>
    <scope>NUCLEOTIDE SEQUENCE [LARGE SCALE GENOMIC DNA]</scope>
    <source>
        <strain evidence="1 2">DSM 22343</strain>
    </source>
</reference>
<name>A0A168H3L5_9BACL</name>
<evidence type="ECO:0000313" key="2">
    <source>
        <dbReference type="Proteomes" id="UP000076967"/>
    </source>
</evidence>
<protein>
    <submittedName>
        <fullName evidence="1">Uncharacterized protein</fullName>
    </submittedName>
</protein>
<dbReference type="AlphaFoldDB" id="A0A168H3L5"/>
<gene>
    <name evidence="1" type="ORF">PGLA_20645</name>
</gene>
<accession>A0A168H3L5</accession>
<dbReference type="EMBL" id="LVJH01000050">
    <property type="protein sequence ID" value="OAB37784.1"/>
    <property type="molecule type" value="Genomic_DNA"/>
</dbReference>
<comment type="caution">
    <text evidence="1">The sequence shown here is derived from an EMBL/GenBank/DDBJ whole genome shotgun (WGS) entry which is preliminary data.</text>
</comment>
<evidence type="ECO:0000313" key="1">
    <source>
        <dbReference type="EMBL" id="OAB37784.1"/>
    </source>
</evidence>
<dbReference type="STRING" id="494026.PGLA_20645"/>
<keyword evidence="2" id="KW-1185">Reference proteome</keyword>
<organism evidence="1 2">
    <name type="scientific">Paenibacillus glacialis</name>
    <dbReference type="NCBI Taxonomy" id="494026"/>
    <lineage>
        <taxon>Bacteria</taxon>
        <taxon>Bacillati</taxon>
        <taxon>Bacillota</taxon>
        <taxon>Bacilli</taxon>
        <taxon>Bacillales</taxon>
        <taxon>Paenibacillaceae</taxon>
        <taxon>Paenibacillus</taxon>
    </lineage>
</organism>
<sequence length="72" mass="7852">MRAGRPYCGFSFHELIYRKQPIDQDVVNVLGLILGGAELVLGFKALLKSGDLAANARYIDNLDTLDDTLKAG</sequence>
<dbReference type="Proteomes" id="UP000076967">
    <property type="component" value="Unassembled WGS sequence"/>
</dbReference>
<proteinExistence type="predicted"/>